<dbReference type="Proteomes" id="UP001239111">
    <property type="component" value="Chromosome 2"/>
</dbReference>
<reference evidence="1" key="1">
    <citation type="submission" date="2023-04" db="EMBL/GenBank/DDBJ databases">
        <title>A chromosome-level genome assembly of the parasitoid wasp Eretmocerus hayati.</title>
        <authorList>
            <person name="Zhong Y."/>
            <person name="Liu S."/>
            <person name="Liu Y."/>
        </authorList>
    </citation>
    <scope>NUCLEOTIDE SEQUENCE</scope>
    <source>
        <strain evidence="1">ZJU_SS_LIU_2023</strain>
    </source>
</reference>
<organism evidence="1 2">
    <name type="scientific">Eretmocerus hayati</name>
    <dbReference type="NCBI Taxonomy" id="131215"/>
    <lineage>
        <taxon>Eukaryota</taxon>
        <taxon>Metazoa</taxon>
        <taxon>Ecdysozoa</taxon>
        <taxon>Arthropoda</taxon>
        <taxon>Hexapoda</taxon>
        <taxon>Insecta</taxon>
        <taxon>Pterygota</taxon>
        <taxon>Neoptera</taxon>
        <taxon>Endopterygota</taxon>
        <taxon>Hymenoptera</taxon>
        <taxon>Apocrita</taxon>
        <taxon>Proctotrupomorpha</taxon>
        <taxon>Chalcidoidea</taxon>
        <taxon>Aphelinidae</taxon>
        <taxon>Aphelininae</taxon>
        <taxon>Eretmocerus</taxon>
    </lineage>
</organism>
<evidence type="ECO:0000313" key="1">
    <source>
        <dbReference type="EMBL" id="KAJ8681180.1"/>
    </source>
</evidence>
<gene>
    <name evidence="1" type="ORF">QAD02_016967</name>
</gene>
<protein>
    <submittedName>
        <fullName evidence="1">Uncharacterized protein</fullName>
    </submittedName>
</protein>
<keyword evidence="2" id="KW-1185">Reference proteome</keyword>
<comment type="caution">
    <text evidence="1">The sequence shown here is derived from an EMBL/GenBank/DDBJ whole genome shotgun (WGS) entry which is preliminary data.</text>
</comment>
<dbReference type="EMBL" id="CM056742">
    <property type="protein sequence ID" value="KAJ8681180.1"/>
    <property type="molecule type" value="Genomic_DNA"/>
</dbReference>
<accession>A0ACC2PHF0</accession>
<name>A0ACC2PHF0_9HYME</name>
<sequence length="177" mass="19289">MLSSKETGQPNLDQPLKTLRRANTRIRVEHWVAQSAVWMNAPTGVPDLVPDSLEVRKLAQNERLQPPTSTTSRPLNRRRSLHGHTQPCAQPLGETDGQSSEPRGLIAPGTGRTSSPSSAPIILGDDSAPSQVIGTCSSTDETTYPIAAEECIDEFPMLRPQNPRHFPGRDVHVVESV</sequence>
<evidence type="ECO:0000313" key="2">
    <source>
        <dbReference type="Proteomes" id="UP001239111"/>
    </source>
</evidence>
<proteinExistence type="predicted"/>